<feature type="transmembrane region" description="Helical" evidence="1">
    <location>
        <begin position="1117"/>
        <end position="1140"/>
    </location>
</feature>
<sequence>MGRALAVHTALQMVCAVASSFVVTPGSSCANASLLANVDSAPSYSTFSFTANSTAASPGSGNTYWLQLIDIRDALLEVRACGNDTAILVGPTCSNLTKAASIGECNTTVQGITSIECQQNEGLSCVAFNPTSISGGNIYIIVEAGARTRALSDSTSVAAEFTTAAAAEFTTTTAIIPPHSTTIVTSYFTATGPIASPISTTILAPAFTSTNSNFPTHFATIIASGFAFTDARSSPYSTIVTPDFTTTNFATSTKSTTIASPDLATTISITSPQASTIAASDFSTTNAIASPHPATIGSPDFTSTSTTVAPKFATMYTPCFAAADIATTPDFATIVTTIPSRCSGCEVGFSIKCLTLSMTSNDEGATIDLMDSFMPMNLISLENKARLHLHNIHFTRGNFVSGLLNVSAGAFLSLTSCSFSQMQYEDVGCVEMGYMAQVVIERTRVSGCHSTSSSSLGAFIHGLATASLSLLAVNVSNCSATAGSTLHILGASTVQLEDCHFSLCTGNRGGIMYGSGASFDMRNCVFRQSEALFGGVMHLWACNLRAYNCTFADAHSKSGGLLSLVGSPFDSVPVISIISSFFSAGTADHDGGAIRSSGAIDFFLLDSTFDHCSSREAGGAIYVANSDIHCSGCLFFNITSEGRGGVLSLRDGLLVSTVRNCLAQGAAAQTAGGSVTLSRDAKLIVTNSSLSNATAWFGGLISVHSSSSLELYHVLLAHGEGIEGSAIYLTEIAHFSGVFVSIVHACHTNTSTIFQQGSSLGHVIFLRAVTFTSDCSLDQVYLNGECRFPRCNDDQFSGYTLSPCGSGATCTDESVSGIPEFTSPICQCAEPSYASSLAADPTLAPYREGCVSPPRSESVNSLKSDLQESIHKNVLGSPYKLSQLGFRMVGTDLRPETMPFWNSTVIMNEHNSRSWVALVPSSGVLSVAEFQDFRVSVVLNSSALPEQTSPYEAVLCLFVASPVARQYDKIFNVAVRLYVSASVVHSTSTWGRADNDTHLCHAVVFAPVESTKLKIGPASLPIPASPLFFQSCDVDSLPVQREIPRPDDSRSFEVHVRPCLTVSNTSSPCAGGMNFSDNGDSYCADGFHGPLCETCTAAGTYFSRGECAICASLSTSIGIAVGSGLAVVLMALVIALQAGYSRGVVEKWTRQLKRQPTAGKMINFTTGTLECRRSGSRQGRGRTLHLRPWRSKSRSVLSFLQQVGFLAKFKVGTDMCPCMLSTLLLLA</sequence>
<dbReference type="SUPFAM" id="SSF51126">
    <property type="entry name" value="Pectin lyase-like"/>
    <property type="match status" value="2"/>
</dbReference>
<evidence type="ECO:0000256" key="1">
    <source>
        <dbReference type="SAM" id="Phobius"/>
    </source>
</evidence>
<feature type="chain" id="PRO_5044217540" evidence="2">
    <location>
        <begin position="21"/>
        <end position="1227"/>
    </location>
</feature>
<dbReference type="EMBL" id="JBGBPQ010000019">
    <property type="protein sequence ID" value="KAL1505033.1"/>
    <property type="molecule type" value="Genomic_DNA"/>
</dbReference>
<dbReference type="InterPro" id="IPR011050">
    <property type="entry name" value="Pectin_lyase_fold/virulence"/>
</dbReference>
<keyword evidence="2" id="KW-0732">Signal</keyword>
<protein>
    <submittedName>
        <fullName evidence="3">Uncharacterized protein</fullName>
    </submittedName>
</protein>
<comment type="caution">
    <text evidence="3">The sequence shown here is derived from an EMBL/GenBank/DDBJ whole genome shotgun (WGS) entry which is preliminary data.</text>
</comment>
<reference evidence="3 4" key="1">
    <citation type="journal article" date="2024" name="Science">
        <title>Giant polyketide synthase enzymes in the biosynthesis of giant marine polyether toxins.</title>
        <authorList>
            <person name="Fallon T.R."/>
            <person name="Shende V.V."/>
            <person name="Wierzbicki I.H."/>
            <person name="Pendleton A.L."/>
            <person name="Watervoot N.F."/>
            <person name="Auber R.P."/>
            <person name="Gonzalez D.J."/>
            <person name="Wisecaver J.H."/>
            <person name="Moore B.S."/>
        </authorList>
    </citation>
    <scope>NUCLEOTIDE SEQUENCE [LARGE SCALE GENOMIC DNA]</scope>
    <source>
        <strain evidence="3 4">12B1</strain>
    </source>
</reference>
<accession>A0AB34IUF6</accession>
<feature type="signal peptide" evidence="2">
    <location>
        <begin position="1"/>
        <end position="20"/>
    </location>
</feature>
<keyword evidence="4" id="KW-1185">Reference proteome</keyword>
<keyword evidence="1" id="KW-0812">Transmembrane</keyword>
<evidence type="ECO:0000256" key="2">
    <source>
        <dbReference type="SAM" id="SignalP"/>
    </source>
</evidence>
<organism evidence="3 4">
    <name type="scientific">Prymnesium parvum</name>
    <name type="common">Toxic golden alga</name>
    <dbReference type="NCBI Taxonomy" id="97485"/>
    <lineage>
        <taxon>Eukaryota</taxon>
        <taxon>Haptista</taxon>
        <taxon>Haptophyta</taxon>
        <taxon>Prymnesiophyceae</taxon>
        <taxon>Prymnesiales</taxon>
        <taxon>Prymnesiaceae</taxon>
        <taxon>Prymnesium</taxon>
    </lineage>
</organism>
<keyword evidence="1" id="KW-1133">Transmembrane helix</keyword>
<dbReference type="AlphaFoldDB" id="A0AB34IUF6"/>
<evidence type="ECO:0000313" key="3">
    <source>
        <dbReference type="EMBL" id="KAL1505033.1"/>
    </source>
</evidence>
<dbReference type="PANTHER" id="PTHR11319">
    <property type="entry name" value="G PROTEIN-COUPLED RECEPTOR-RELATED"/>
    <property type="match status" value="1"/>
</dbReference>
<gene>
    <name evidence="3" type="ORF">AB1Y20_008794</name>
</gene>
<keyword evidence="1" id="KW-0472">Membrane</keyword>
<dbReference type="Proteomes" id="UP001515480">
    <property type="component" value="Unassembled WGS sequence"/>
</dbReference>
<name>A0AB34IUF6_PRYPA</name>
<proteinExistence type="predicted"/>
<dbReference type="PANTHER" id="PTHR11319:SF35">
    <property type="entry name" value="OUTER MEMBRANE PROTEIN PMPC-RELATED"/>
    <property type="match status" value="1"/>
</dbReference>
<evidence type="ECO:0000313" key="4">
    <source>
        <dbReference type="Proteomes" id="UP001515480"/>
    </source>
</evidence>